<keyword evidence="1" id="KW-0812">Transmembrane</keyword>
<dbReference type="Pfam" id="PF07811">
    <property type="entry name" value="TadE"/>
    <property type="match status" value="1"/>
</dbReference>
<keyword evidence="1" id="KW-0472">Membrane</keyword>
<accession>A0A5B2TBT2</accession>
<feature type="transmembrane region" description="Helical" evidence="1">
    <location>
        <begin position="20"/>
        <end position="39"/>
    </location>
</feature>
<dbReference type="EMBL" id="VUKA01000037">
    <property type="protein sequence ID" value="KAA2211298.1"/>
    <property type="molecule type" value="Genomic_DNA"/>
</dbReference>
<dbReference type="InterPro" id="IPR012495">
    <property type="entry name" value="TadE-like_dom"/>
</dbReference>
<dbReference type="AlphaFoldDB" id="A0A5B2TBT2"/>
<organism evidence="3 4">
    <name type="scientific">Teichococcus oryzae</name>
    <dbReference type="NCBI Taxonomy" id="1608942"/>
    <lineage>
        <taxon>Bacteria</taxon>
        <taxon>Pseudomonadati</taxon>
        <taxon>Pseudomonadota</taxon>
        <taxon>Alphaproteobacteria</taxon>
        <taxon>Acetobacterales</taxon>
        <taxon>Roseomonadaceae</taxon>
        <taxon>Roseomonas</taxon>
    </lineage>
</organism>
<sequence>MPSSAFIRRGRRRLGQRGALSLEFGLVILPFLLLLLGGIDLARYAYTAQAVDSHTEATLRAALIFVAGDTSARCLTDLNSTIAPLDPPAGVEVGRIAQRHAGCVRNSSSTLVITVTVAYRFTFLTTLFGSPEQQISRTVQRSL</sequence>
<evidence type="ECO:0000313" key="3">
    <source>
        <dbReference type="EMBL" id="KAA2211298.1"/>
    </source>
</evidence>
<dbReference type="Proteomes" id="UP000322110">
    <property type="component" value="Unassembled WGS sequence"/>
</dbReference>
<reference evidence="3 4" key="1">
    <citation type="journal article" date="2015" name="Int. J. Syst. Evol. Microbiol.">
        <title>Roseomonas oryzae sp. nov., isolated from paddy rhizosphere soil.</title>
        <authorList>
            <person name="Ramaprasad E.V."/>
            <person name="Sasikala Ch."/>
            <person name="Ramana Ch.V."/>
        </authorList>
    </citation>
    <scope>NUCLEOTIDE SEQUENCE [LARGE SCALE GENOMIC DNA]</scope>
    <source>
        <strain evidence="3 4">KCTC 42542</strain>
    </source>
</reference>
<evidence type="ECO:0000313" key="4">
    <source>
        <dbReference type="Proteomes" id="UP000322110"/>
    </source>
</evidence>
<gene>
    <name evidence="3" type="ORF">F0Q34_20770</name>
</gene>
<evidence type="ECO:0000256" key="1">
    <source>
        <dbReference type="SAM" id="Phobius"/>
    </source>
</evidence>
<proteinExistence type="predicted"/>
<keyword evidence="4" id="KW-1185">Reference proteome</keyword>
<name>A0A5B2TBT2_9PROT</name>
<evidence type="ECO:0000259" key="2">
    <source>
        <dbReference type="Pfam" id="PF07811"/>
    </source>
</evidence>
<protein>
    <recommendedName>
        <fullName evidence="2">TadE-like domain-containing protein</fullName>
    </recommendedName>
</protein>
<feature type="domain" description="TadE-like" evidence="2">
    <location>
        <begin position="18"/>
        <end position="53"/>
    </location>
</feature>
<comment type="caution">
    <text evidence="3">The sequence shown here is derived from an EMBL/GenBank/DDBJ whole genome shotgun (WGS) entry which is preliminary data.</text>
</comment>
<keyword evidence="1" id="KW-1133">Transmembrane helix</keyword>